<keyword evidence="4" id="KW-1185">Reference proteome</keyword>
<dbReference type="Proteomes" id="UP000663854">
    <property type="component" value="Unassembled WGS sequence"/>
</dbReference>
<evidence type="ECO:0000313" key="4">
    <source>
        <dbReference type="Proteomes" id="UP000663870"/>
    </source>
</evidence>
<reference evidence="1" key="1">
    <citation type="submission" date="2021-02" db="EMBL/GenBank/DDBJ databases">
        <authorList>
            <person name="Nowell W R."/>
        </authorList>
    </citation>
    <scope>NUCLEOTIDE SEQUENCE</scope>
</reference>
<protein>
    <recommendedName>
        <fullName evidence="5">Transposase Helix-turn-helix domain-containing protein</fullName>
    </recommendedName>
</protein>
<proteinExistence type="predicted"/>
<evidence type="ECO:0000313" key="1">
    <source>
        <dbReference type="EMBL" id="CAF1089322.1"/>
    </source>
</evidence>
<dbReference type="EMBL" id="CAJNOH010000618">
    <property type="protein sequence ID" value="CAF1089322.1"/>
    <property type="molecule type" value="Genomic_DNA"/>
</dbReference>
<organism evidence="1 3">
    <name type="scientific">Rotaria sordida</name>
    <dbReference type="NCBI Taxonomy" id="392033"/>
    <lineage>
        <taxon>Eukaryota</taxon>
        <taxon>Metazoa</taxon>
        <taxon>Spiralia</taxon>
        <taxon>Gnathifera</taxon>
        <taxon>Rotifera</taxon>
        <taxon>Eurotatoria</taxon>
        <taxon>Bdelloidea</taxon>
        <taxon>Philodinida</taxon>
        <taxon>Philodinidae</taxon>
        <taxon>Rotaria</taxon>
    </lineage>
</organism>
<name>A0A814NBA3_9BILA</name>
<dbReference type="EMBL" id="CAJNOL010001076">
    <property type="protein sequence ID" value="CAF1281347.1"/>
    <property type="molecule type" value="Genomic_DNA"/>
</dbReference>
<gene>
    <name evidence="2" type="ORF">JXQ802_LOCUS28509</name>
    <name evidence="1" type="ORF">PYM288_LOCUS19090</name>
</gene>
<dbReference type="Proteomes" id="UP000663870">
    <property type="component" value="Unassembled WGS sequence"/>
</dbReference>
<evidence type="ECO:0008006" key="5">
    <source>
        <dbReference type="Google" id="ProtNLM"/>
    </source>
</evidence>
<evidence type="ECO:0000313" key="3">
    <source>
        <dbReference type="Proteomes" id="UP000663854"/>
    </source>
</evidence>
<sequence>MSSSQIEWDYSRCGSTPTDRRKYCANCHSMLTWTCTGSGKSGLYANYCRHRDSCVYCTPELEEEKQQKMKEKQQQFQALDDRQRPWSEWRRTDTSCIQHTGHDVEQVQELYSMCEQTLINYCWHRNEQLTNSTTTSYLSPMNLLVATLRHLKYYHSERYIASELNLSQPAVNYFLSAVVDILHSCVYPELISLPVDLASRRKSHGPE</sequence>
<comment type="caution">
    <text evidence="1">The sequence shown here is derived from an EMBL/GenBank/DDBJ whole genome shotgun (WGS) entry which is preliminary data.</text>
</comment>
<evidence type="ECO:0000313" key="2">
    <source>
        <dbReference type="EMBL" id="CAF1281347.1"/>
    </source>
</evidence>
<dbReference type="AlphaFoldDB" id="A0A814NBA3"/>
<accession>A0A814NBA3</accession>